<dbReference type="AlphaFoldDB" id="A0A1I0I4F6"/>
<keyword evidence="1" id="KW-0472">Membrane</keyword>
<accession>A0A1I0I4F6</accession>
<reference evidence="2 3" key="1">
    <citation type="submission" date="2016-10" db="EMBL/GenBank/DDBJ databases">
        <authorList>
            <person name="de Groot N.N."/>
        </authorList>
    </citation>
    <scope>NUCLEOTIDE SEQUENCE [LARGE SCALE GENOMIC DNA]</scope>
    <source>
        <strain evidence="2 3">DSM 19706</strain>
    </source>
</reference>
<feature type="transmembrane region" description="Helical" evidence="1">
    <location>
        <begin position="67"/>
        <end position="85"/>
    </location>
</feature>
<sequence>MQRDAKYFGKCDHCCGWLDFIYDIPQERNDFCRCPYSIKTVTVRRNVPEENFLSLPDYMKPVKPYPWLIRYSVKVAILCLLIWLFV</sequence>
<keyword evidence="1" id="KW-0812">Transmembrane</keyword>
<proteinExistence type="predicted"/>
<evidence type="ECO:0000256" key="1">
    <source>
        <dbReference type="SAM" id="Phobius"/>
    </source>
</evidence>
<gene>
    <name evidence="2" type="ORF">SAMN05660429_03044</name>
</gene>
<keyword evidence="3" id="KW-1185">Reference proteome</keyword>
<evidence type="ECO:0000313" key="2">
    <source>
        <dbReference type="EMBL" id="SET91501.1"/>
    </source>
</evidence>
<organism evidence="2 3">
    <name type="scientific">Thalassotalea agarivorans</name>
    <name type="common">Thalassomonas agarivorans</name>
    <dbReference type="NCBI Taxonomy" id="349064"/>
    <lineage>
        <taxon>Bacteria</taxon>
        <taxon>Pseudomonadati</taxon>
        <taxon>Pseudomonadota</taxon>
        <taxon>Gammaproteobacteria</taxon>
        <taxon>Alteromonadales</taxon>
        <taxon>Colwelliaceae</taxon>
        <taxon>Thalassotalea</taxon>
    </lineage>
</organism>
<keyword evidence="1" id="KW-1133">Transmembrane helix</keyword>
<dbReference type="STRING" id="349064.SAMN05660429_03044"/>
<dbReference type="RefSeq" id="WP_143047984.1">
    <property type="nucleotide sequence ID" value="NZ_AP027363.1"/>
</dbReference>
<evidence type="ECO:0000313" key="3">
    <source>
        <dbReference type="Proteomes" id="UP000199308"/>
    </source>
</evidence>
<dbReference type="Proteomes" id="UP000199308">
    <property type="component" value="Unassembled WGS sequence"/>
</dbReference>
<protein>
    <submittedName>
        <fullName evidence="2">Uncharacterized protein</fullName>
    </submittedName>
</protein>
<dbReference type="EMBL" id="FOHK01000023">
    <property type="protein sequence ID" value="SET91501.1"/>
    <property type="molecule type" value="Genomic_DNA"/>
</dbReference>
<name>A0A1I0I4F6_THASX</name>